<evidence type="ECO:0000313" key="3">
    <source>
        <dbReference type="EMBL" id="WAS97611.1"/>
    </source>
</evidence>
<dbReference type="PROSITE" id="PS50975">
    <property type="entry name" value="ATP_GRASP"/>
    <property type="match status" value="1"/>
</dbReference>
<protein>
    <submittedName>
        <fullName evidence="3">Alpha-L-glutamate ligase</fullName>
    </submittedName>
</protein>
<evidence type="ECO:0000259" key="2">
    <source>
        <dbReference type="PROSITE" id="PS50975"/>
    </source>
</evidence>
<dbReference type="GO" id="GO:0016874">
    <property type="term" value="F:ligase activity"/>
    <property type="evidence" value="ECO:0007669"/>
    <property type="project" value="UniProtKB-KW"/>
</dbReference>
<dbReference type="InterPro" id="IPR011761">
    <property type="entry name" value="ATP-grasp"/>
</dbReference>
<feature type="domain" description="ATP-grasp" evidence="2">
    <location>
        <begin position="102"/>
        <end position="315"/>
    </location>
</feature>
<dbReference type="RefSeq" id="WP_269039978.1">
    <property type="nucleotide sequence ID" value="NZ_CP114040.1"/>
</dbReference>
<dbReference type="PANTHER" id="PTHR21621">
    <property type="entry name" value="RIBOSOMAL PROTEIN S6 MODIFICATION PROTEIN"/>
    <property type="match status" value="1"/>
</dbReference>
<dbReference type="Gene3D" id="3.30.470.20">
    <property type="entry name" value="ATP-grasp fold, B domain"/>
    <property type="match status" value="1"/>
</dbReference>
<sequence length="322" mass="35250">MPGPIAIFYEHPDWFRPLFSELERRGLPVVRLAADRSCFDPAEREPPYGLVFNRASPSAYLRGRGQTTHYTLAILRHWERRKIPVVNGSAVYRYEVSKADQLGLLDDLGLGYPRARVINHASQALPAAEGLRWPILVKANVGGSGAGIRRFDTPGELAEAAEATDHGELDLGVDQTALVQELCPLRGGRIVRVEVVGRKFLYAIEVFPPPSSFNLCPADACQTADGRDLVRSACALDAPKTGMRVQGYTPPPEVIRAVEAIAEAAALDVGGVEYLVDDRDGEIYYYDINALSNFVADAPNVVGLDAFARCVDYLQARWEAGI</sequence>
<keyword evidence="4" id="KW-1185">Reference proteome</keyword>
<evidence type="ECO:0000256" key="1">
    <source>
        <dbReference type="PROSITE-ProRule" id="PRU00409"/>
    </source>
</evidence>
<reference evidence="3" key="1">
    <citation type="submission" date="2022-11" db="EMBL/GenBank/DDBJ databases">
        <title>Minimal conservation of predation-associated metabolite biosynthetic gene clusters underscores biosynthetic potential of Myxococcota including descriptions for ten novel species: Archangium lansinium sp. nov., Myxococcus landrumus sp. nov., Nannocystis bai.</title>
        <authorList>
            <person name="Ahearne A."/>
            <person name="Stevens C."/>
            <person name="Dowd S."/>
        </authorList>
    </citation>
    <scope>NUCLEOTIDE SEQUENCE</scope>
    <source>
        <strain evidence="3">Fl3</strain>
    </source>
</reference>
<dbReference type="EMBL" id="CP114040">
    <property type="protein sequence ID" value="WAS97611.1"/>
    <property type="molecule type" value="Genomic_DNA"/>
</dbReference>
<dbReference type="Proteomes" id="UP001164459">
    <property type="component" value="Chromosome"/>
</dbReference>
<keyword evidence="1" id="KW-0067">ATP-binding</keyword>
<evidence type="ECO:0000313" key="4">
    <source>
        <dbReference type="Proteomes" id="UP001164459"/>
    </source>
</evidence>
<dbReference type="SUPFAM" id="SSF56059">
    <property type="entry name" value="Glutathione synthetase ATP-binding domain-like"/>
    <property type="match status" value="1"/>
</dbReference>
<dbReference type="PANTHER" id="PTHR21621:SF0">
    <property type="entry name" value="BETA-CITRYLGLUTAMATE SYNTHASE B-RELATED"/>
    <property type="match status" value="1"/>
</dbReference>
<accession>A0ABY7HEA9</accession>
<gene>
    <name evidence="3" type="ORF">O0S08_15815</name>
</gene>
<keyword evidence="3" id="KW-0436">Ligase</keyword>
<dbReference type="Gene3D" id="3.30.1490.20">
    <property type="entry name" value="ATP-grasp fold, A domain"/>
    <property type="match status" value="1"/>
</dbReference>
<keyword evidence="1" id="KW-0547">Nucleotide-binding</keyword>
<name>A0ABY7HEA9_9BACT</name>
<organism evidence="3 4">
    <name type="scientific">Nannocystis punicea</name>
    <dbReference type="NCBI Taxonomy" id="2995304"/>
    <lineage>
        <taxon>Bacteria</taxon>
        <taxon>Pseudomonadati</taxon>
        <taxon>Myxococcota</taxon>
        <taxon>Polyangia</taxon>
        <taxon>Nannocystales</taxon>
        <taxon>Nannocystaceae</taxon>
        <taxon>Nannocystis</taxon>
    </lineage>
</organism>
<dbReference type="InterPro" id="IPR013815">
    <property type="entry name" value="ATP_grasp_subdomain_1"/>
</dbReference>
<proteinExistence type="predicted"/>